<dbReference type="EMBL" id="JARBJD010000045">
    <property type="protein sequence ID" value="KAK2957630.1"/>
    <property type="molecule type" value="Genomic_DNA"/>
</dbReference>
<comment type="caution">
    <text evidence="1">The sequence shown here is derived from an EMBL/GenBank/DDBJ whole genome shotgun (WGS) entry which is preliminary data.</text>
</comment>
<name>A0ABQ9Y1L5_9EUKA</name>
<protein>
    <submittedName>
        <fullName evidence="1">Uncharacterized protein</fullName>
    </submittedName>
</protein>
<accession>A0ABQ9Y1L5</accession>
<evidence type="ECO:0000313" key="2">
    <source>
        <dbReference type="Proteomes" id="UP001281761"/>
    </source>
</evidence>
<organism evidence="1 2">
    <name type="scientific">Blattamonas nauphoetae</name>
    <dbReference type="NCBI Taxonomy" id="2049346"/>
    <lineage>
        <taxon>Eukaryota</taxon>
        <taxon>Metamonada</taxon>
        <taxon>Preaxostyla</taxon>
        <taxon>Oxymonadida</taxon>
        <taxon>Blattamonas</taxon>
    </lineage>
</organism>
<sequence length="67" mass="7088">MVVLDPCSVATHTVPLLSASPLSTPRVARAGDCSFDAQAMLASTIPLLIRREVKAGRGKGTRGRRVE</sequence>
<dbReference type="Proteomes" id="UP001281761">
    <property type="component" value="Unassembled WGS sequence"/>
</dbReference>
<keyword evidence="2" id="KW-1185">Reference proteome</keyword>
<reference evidence="1 2" key="1">
    <citation type="journal article" date="2022" name="bioRxiv">
        <title>Genomics of Preaxostyla Flagellates Illuminates Evolutionary Transitions and the Path Towards Mitochondrial Loss.</title>
        <authorList>
            <person name="Novak L.V.F."/>
            <person name="Treitli S.C."/>
            <person name="Pyrih J."/>
            <person name="Halakuc P."/>
            <person name="Pipaliya S.V."/>
            <person name="Vacek V."/>
            <person name="Brzon O."/>
            <person name="Soukal P."/>
            <person name="Eme L."/>
            <person name="Dacks J.B."/>
            <person name="Karnkowska A."/>
            <person name="Elias M."/>
            <person name="Hampl V."/>
        </authorList>
    </citation>
    <scope>NUCLEOTIDE SEQUENCE [LARGE SCALE GENOMIC DNA]</scope>
    <source>
        <strain evidence="1">NAU3</strain>
        <tissue evidence="1">Gut</tissue>
    </source>
</reference>
<gene>
    <name evidence="1" type="ORF">BLNAU_7529</name>
</gene>
<evidence type="ECO:0000313" key="1">
    <source>
        <dbReference type="EMBL" id="KAK2957630.1"/>
    </source>
</evidence>
<proteinExistence type="predicted"/>